<dbReference type="GO" id="GO:0016192">
    <property type="term" value="P:vesicle-mediated transport"/>
    <property type="evidence" value="ECO:0007669"/>
    <property type="project" value="InterPro"/>
</dbReference>
<dbReference type="EMBL" id="SZYD01000009">
    <property type="protein sequence ID" value="KAD5316984.1"/>
    <property type="molecule type" value="Genomic_DNA"/>
</dbReference>
<dbReference type="PIRSF" id="PIRSF005715">
    <property type="entry name" value="VPS45_Sec1"/>
    <property type="match status" value="1"/>
</dbReference>
<evidence type="ECO:0008006" key="4">
    <source>
        <dbReference type="Google" id="ProtNLM"/>
    </source>
</evidence>
<dbReference type="InterPro" id="IPR001619">
    <property type="entry name" value="Sec1-like"/>
</dbReference>
<dbReference type="OrthoDB" id="2228at2759"/>
<dbReference type="PANTHER" id="PTHR11679">
    <property type="entry name" value="VESICLE PROTEIN SORTING-ASSOCIATED"/>
    <property type="match status" value="1"/>
</dbReference>
<accession>A0A5N6NQY8</accession>
<dbReference type="InterPro" id="IPR043127">
    <property type="entry name" value="Sec-1-like_dom3a"/>
</dbReference>
<dbReference type="Gene3D" id="3.40.50.2060">
    <property type="match status" value="1"/>
</dbReference>
<dbReference type="Gene3D" id="3.90.830.10">
    <property type="entry name" value="Syntaxin Binding Protein 1, Chain A, domain 2"/>
    <property type="match status" value="1"/>
</dbReference>
<comment type="similarity">
    <text evidence="1">Belongs to the STXBP/unc-18/SEC1 family.</text>
</comment>
<dbReference type="Gene3D" id="3.40.50.1910">
    <property type="match status" value="1"/>
</dbReference>
<reference evidence="2 3" key="1">
    <citation type="submission" date="2019-05" db="EMBL/GenBank/DDBJ databases">
        <title>Mikania micrantha, genome provides insights into the molecular mechanism of rapid growth.</title>
        <authorList>
            <person name="Liu B."/>
        </authorList>
    </citation>
    <scope>NUCLEOTIDE SEQUENCE [LARGE SCALE GENOMIC DNA]</scope>
    <source>
        <strain evidence="2">NLD-2019</strain>
        <tissue evidence="2">Leaf</tissue>
    </source>
</reference>
<protein>
    <recommendedName>
        <fullName evidence="4">SNARE-interacting protein KEULE</fullName>
    </recommendedName>
</protein>
<comment type="caution">
    <text evidence="2">The sequence shown here is derived from an EMBL/GenBank/DDBJ whole genome shotgun (WGS) entry which is preliminary data.</text>
</comment>
<evidence type="ECO:0000313" key="2">
    <source>
        <dbReference type="EMBL" id="KAD5316984.1"/>
    </source>
</evidence>
<dbReference type="Gene3D" id="1.25.40.60">
    <property type="match status" value="1"/>
</dbReference>
<keyword evidence="3" id="KW-1185">Reference proteome</keyword>
<sequence>MSVSDSETSSHGGDHQMFRQVTRDRLLYEMLKSSSKSSWKVLIMDKVTMKVMSASCKMADITDQGVSLVEQLFKRREPMPNMDAIYYIQPIYENLIMFISDMSGREPLYKKAYVYFSSPIPKDFISRIKGDTSVVPRIGALREMNLEYFPIENQAFVTDHERALEELYGDNAENSRESDVCLNTMATRIATVFASLKEHPIVRYRVKDTPGSAEATFRDLVPKKLASAVYDHINTYKTTIPKFPATGTCELLILDRSVDLVAPVIHEWTYDAMCHDLIDLDGNRYVMEVPSKSGGDPEKKEFLLEDHDSVWLEMRHLHIADASEKLSDRMDNLMSKNKAAQLQQKDSSELSTRDIQKMVQALPEYNQQMEKLSLHVEIAGKINAKISKDGLRDLGQIEQDLVFGDAGNKELVNYLEENEDGNDENKLRLLMIYALADPENFKGEKGMTLMELANLPPEDMRIIENMRLLEGPTKKVKQEKKGGFTLKFNKETKSALRKDRQGEEETWALFRFFPVLEELLEKIDKNDLPKDEYQCMNEQSGVLGVVGHAAKGAAQQSRRSRRTQAHAKYASDDGYTSDSVLKNVATDLKHMGQRIFVFIIGGATRSELRVCHKLTSKLKREVVLGSTSIDDPPQYITVLTINLSPPFPLNSKSEDAFHERSQWTETIYKLRINALIPTVCFIGTKIWNAEGNVFVFIKKKKSQIPALEAEGALAQAVAPPDGHGCCELTDADLPSGQGVDETNLRFYFHSSRLQ</sequence>
<dbReference type="Proteomes" id="UP000326396">
    <property type="component" value="Linkage Group LG17"/>
</dbReference>
<evidence type="ECO:0000313" key="3">
    <source>
        <dbReference type="Proteomes" id="UP000326396"/>
    </source>
</evidence>
<evidence type="ECO:0000256" key="1">
    <source>
        <dbReference type="ARBA" id="ARBA00009884"/>
    </source>
</evidence>
<dbReference type="Pfam" id="PF00995">
    <property type="entry name" value="Sec1"/>
    <property type="match status" value="1"/>
</dbReference>
<dbReference type="SUPFAM" id="SSF56815">
    <property type="entry name" value="Sec1/munc18-like (SM) proteins"/>
    <property type="match status" value="1"/>
</dbReference>
<dbReference type="InterPro" id="IPR027482">
    <property type="entry name" value="Sec1-like_dom2"/>
</dbReference>
<proteinExistence type="inferred from homology"/>
<organism evidence="2 3">
    <name type="scientific">Mikania micrantha</name>
    <name type="common">bitter vine</name>
    <dbReference type="NCBI Taxonomy" id="192012"/>
    <lineage>
        <taxon>Eukaryota</taxon>
        <taxon>Viridiplantae</taxon>
        <taxon>Streptophyta</taxon>
        <taxon>Embryophyta</taxon>
        <taxon>Tracheophyta</taxon>
        <taxon>Spermatophyta</taxon>
        <taxon>Magnoliopsida</taxon>
        <taxon>eudicotyledons</taxon>
        <taxon>Gunneridae</taxon>
        <taxon>Pentapetalae</taxon>
        <taxon>asterids</taxon>
        <taxon>campanulids</taxon>
        <taxon>Asterales</taxon>
        <taxon>Asteraceae</taxon>
        <taxon>Asteroideae</taxon>
        <taxon>Heliantheae alliance</taxon>
        <taxon>Eupatorieae</taxon>
        <taxon>Mikania</taxon>
    </lineage>
</organism>
<name>A0A5N6NQY8_9ASTR</name>
<gene>
    <name evidence="2" type="ORF">E3N88_16930</name>
</gene>
<dbReference type="InterPro" id="IPR043154">
    <property type="entry name" value="Sec-1-like_dom1"/>
</dbReference>
<dbReference type="InterPro" id="IPR036045">
    <property type="entry name" value="Sec1-like_sf"/>
</dbReference>
<dbReference type="AlphaFoldDB" id="A0A5N6NQY8"/>